<dbReference type="AlphaFoldDB" id="A0A285D7B4"/>
<feature type="transmembrane region" description="Helical" evidence="6">
    <location>
        <begin position="309"/>
        <end position="331"/>
    </location>
</feature>
<evidence type="ECO:0000256" key="4">
    <source>
        <dbReference type="ARBA" id="ARBA00022989"/>
    </source>
</evidence>
<evidence type="ECO:0000256" key="6">
    <source>
        <dbReference type="SAM" id="Phobius"/>
    </source>
</evidence>
<keyword evidence="5 6" id="KW-0472">Membrane</keyword>
<dbReference type="PANTHER" id="PTHR30250:SF29">
    <property type="entry name" value="POLYSACCHARIDE BIOSYNTHESIS PROTEIN C-TERMINAL DOMAIN-CONTAINING PROTEIN"/>
    <property type="match status" value="1"/>
</dbReference>
<dbReference type="CDD" id="cd13124">
    <property type="entry name" value="MATE_SpoVB_like"/>
    <property type="match status" value="1"/>
</dbReference>
<evidence type="ECO:0000313" key="7">
    <source>
        <dbReference type="EMBL" id="SNX75699.1"/>
    </source>
</evidence>
<evidence type="ECO:0000256" key="3">
    <source>
        <dbReference type="ARBA" id="ARBA00022692"/>
    </source>
</evidence>
<feature type="transmembrane region" description="Helical" evidence="6">
    <location>
        <begin position="49"/>
        <end position="71"/>
    </location>
</feature>
<accession>A0A285D7B4</accession>
<gene>
    <name evidence="7" type="ORF">SAMN05877753_11525</name>
</gene>
<evidence type="ECO:0000256" key="2">
    <source>
        <dbReference type="ARBA" id="ARBA00022475"/>
    </source>
</evidence>
<feature type="transmembrane region" description="Helical" evidence="6">
    <location>
        <begin position="403"/>
        <end position="424"/>
    </location>
</feature>
<sequence>MSRMNPWVKGAFILSVAGIITKILSAGYRVPFQNMVGDRGFYIYQQVYPFYGLIVAFMMFGFPMAISKLYAEGTRKKEDFISIFLGLCVIGLSGFLILYYGSPLLANWIKDQELAPLFQTLAYLFLLFPFISMQRGLFQGKGNMVPTALSLIGEQLVRVATILIGALLLTKAHRDLYEVGNAAVFGSITGGIMALFILAIYSPWKNWIRWAGLRIDWSFMKSFIGLGIIFSLNTLLFIFLQLADSLQLYQLLLAGGESPFRSKELKGIYDRGQPLIQLGVVLATSFSLALVPGLAKLQSEKKHNEIKKYIQLSVKVSVVVGMAATVGYALIMEPLNEMLFQTAEGTDVLTVLSASVVLGSISITGFAIMQGLGIHRPLIWLSISVFLGKVILNFLFIPLFGTLGAAISTVSILILLTVGIIRLLSVKGYKLKASSAFIKKIGTALAGMAATVLISLIIMQSADWFSDSYRANSAFQAIISSIAGAAVYLWLLMQLEVFSKEELHAFPKGKGFFKLFTLRK</sequence>
<dbReference type="OrthoDB" id="9775950at2"/>
<proteinExistence type="predicted"/>
<dbReference type="EMBL" id="OAOP01000015">
    <property type="protein sequence ID" value="SNX75699.1"/>
    <property type="molecule type" value="Genomic_DNA"/>
</dbReference>
<evidence type="ECO:0000313" key="8">
    <source>
        <dbReference type="Proteomes" id="UP000219546"/>
    </source>
</evidence>
<dbReference type="PANTHER" id="PTHR30250">
    <property type="entry name" value="PST FAMILY PREDICTED COLANIC ACID TRANSPORTER"/>
    <property type="match status" value="1"/>
</dbReference>
<evidence type="ECO:0000256" key="1">
    <source>
        <dbReference type="ARBA" id="ARBA00004651"/>
    </source>
</evidence>
<dbReference type="RefSeq" id="WP_097160759.1">
    <property type="nucleotide sequence ID" value="NZ_JBEPMQ010000020.1"/>
</dbReference>
<feature type="transmembrane region" description="Helical" evidence="6">
    <location>
        <begin position="474"/>
        <end position="493"/>
    </location>
</feature>
<feature type="transmembrane region" description="Helical" evidence="6">
    <location>
        <begin position="83"/>
        <end position="102"/>
    </location>
</feature>
<dbReference type="GO" id="GO:0005886">
    <property type="term" value="C:plasma membrane"/>
    <property type="evidence" value="ECO:0007669"/>
    <property type="project" value="UniProtKB-SubCell"/>
</dbReference>
<feature type="transmembrane region" description="Helical" evidence="6">
    <location>
        <begin position="378"/>
        <end position="397"/>
    </location>
</feature>
<protein>
    <submittedName>
        <fullName evidence="7">PST family polysaccharide transporter</fullName>
    </submittedName>
</protein>
<feature type="transmembrane region" description="Helical" evidence="6">
    <location>
        <begin position="223"/>
        <end position="243"/>
    </location>
</feature>
<organism evidence="7 8">
    <name type="scientific">Bacillus oleivorans</name>
    <dbReference type="NCBI Taxonomy" id="1448271"/>
    <lineage>
        <taxon>Bacteria</taxon>
        <taxon>Bacillati</taxon>
        <taxon>Bacillota</taxon>
        <taxon>Bacilli</taxon>
        <taxon>Bacillales</taxon>
        <taxon>Bacillaceae</taxon>
        <taxon>Bacillus</taxon>
    </lineage>
</organism>
<dbReference type="Pfam" id="PF01943">
    <property type="entry name" value="Polysacc_synt"/>
    <property type="match status" value="1"/>
</dbReference>
<feature type="transmembrane region" description="Helical" evidence="6">
    <location>
        <begin position="275"/>
        <end position="297"/>
    </location>
</feature>
<reference evidence="7 8" key="1">
    <citation type="submission" date="2017-08" db="EMBL/GenBank/DDBJ databases">
        <authorList>
            <person name="de Groot N.N."/>
        </authorList>
    </citation>
    <scope>NUCLEOTIDE SEQUENCE [LARGE SCALE GENOMIC DNA]</scope>
    <source>
        <strain evidence="7 8">JC228</strain>
    </source>
</reference>
<dbReference type="Proteomes" id="UP000219546">
    <property type="component" value="Unassembled WGS sequence"/>
</dbReference>
<dbReference type="InterPro" id="IPR002797">
    <property type="entry name" value="Polysacc_synth"/>
</dbReference>
<keyword evidence="8" id="KW-1185">Reference proteome</keyword>
<feature type="transmembrane region" description="Helical" evidence="6">
    <location>
        <begin position="114"/>
        <end position="133"/>
    </location>
</feature>
<keyword evidence="2" id="KW-1003">Cell membrane</keyword>
<keyword evidence="4 6" id="KW-1133">Transmembrane helix</keyword>
<feature type="transmembrane region" description="Helical" evidence="6">
    <location>
        <begin position="351"/>
        <end position="369"/>
    </location>
</feature>
<feature type="transmembrane region" description="Helical" evidence="6">
    <location>
        <begin position="182"/>
        <end position="202"/>
    </location>
</feature>
<dbReference type="InterPro" id="IPR024923">
    <property type="entry name" value="PG_synth_SpoVB"/>
</dbReference>
<evidence type="ECO:0000256" key="5">
    <source>
        <dbReference type="ARBA" id="ARBA00023136"/>
    </source>
</evidence>
<comment type="subcellular location">
    <subcellularLocation>
        <location evidence="1">Cell membrane</location>
        <topology evidence="1">Multi-pass membrane protein</topology>
    </subcellularLocation>
</comment>
<feature type="transmembrane region" description="Helical" evidence="6">
    <location>
        <begin position="444"/>
        <end position="462"/>
    </location>
</feature>
<feature type="transmembrane region" description="Helical" evidence="6">
    <location>
        <begin position="145"/>
        <end position="170"/>
    </location>
</feature>
<keyword evidence="3 6" id="KW-0812">Transmembrane</keyword>
<name>A0A285D7B4_9BACI</name>
<dbReference type="InterPro" id="IPR050833">
    <property type="entry name" value="Poly_Biosynth_Transport"/>
</dbReference>